<feature type="transmembrane region" description="Helical" evidence="7">
    <location>
        <begin position="136"/>
        <end position="157"/>
    </location>
</feature>
<keyword evidence="9" id="KW-1185">Reference proteome</keyword>
<keyword evidence="6 7" id="KW-0472">Membrane</keyword>
<dbReference type="GO" id="GO:0015833">
    <property type="term" value="P:peptide transport"/>
    <property type="evidence" value="ECO:0007669"/>
    <property type="project" value="InterPro"/>
</dbReference>
<dbReference type="InterPro" id="IPR050171">
    <property type="entry name" value="MFS_Transporters"/>
</dbReference>
<keyword evidence="3" id="KW-1003">Cell membrane</keyword>
<feature type="transmembrane region" description="Helical" evidence="7">
    <location>
        <begin position="97"/>
        <end position="124"/>
    </location>
</feature>
<dbReference type="PATRIC" id="fig|1291734.4.peg.658"/>
<dbReference type="PANTHER" id="PTHR23517:SF15">
    <property type="entry name" value="PROTON-DEPENDENT OLIGOPEPTIDE FAMILY TRANSPORT PROTEIN"/>
    <property type="match status" value="1"/>
</dbReference>
<evidence type="ECO:0000256" key="6">
    <source>
        <dbReference type="ARBA" id="ARBA00023136"/>
    </source>
</evidence>
<dbReference type="NCBIfam" id="TIGR00924">
    <property type="entry name" value="yjdL_sub1_fam"/>
    <property type="match status" value="1"/>
</dbReference>
<dbReference type="Proteomes" id="UP000051804">
    <property type="component" value="Unassembled WGS sequence"/>
</dbReference>
<comment type="subcellular location">
    <subcellularLocation>
        <location evidence="1">Cell membrane</location>
        <topology evidence="1">Multi-pass membrane protein</topology>
    </subcellularLocation>
</comment>
<feature type="transmembrane region" description="Helical" evidence="7">
    <location>
        <begin position="441"/>
        <end position="461"/>
    </location>
</feature>
<feature type="transmembrane region" description="Helical" evidence="7">
    <location>
        <begin position="163"/>
        <end position="182"/>
    </location>
</feature>
<dbReference type="InterPro" id="IPR005279">
    <property type="entry name" value="Dipep/tripep_permease"/>
</dbReference>
<dbReference type="PANTHER" id="PTHR23517">
    <property type="entry name" value="RESISTANCE PROTEIN MDTM, PUTATIVE-RELATED-RELATED"/>
    <property type="match status" value="1"/>
</dbReference>
<feature type="transmembrane region" description="Helical" evidence="7">
    <location>
        <begin position="268"/>
        <end position="285"/>
    </location>
</feature>
<accession>A0A0R1JGH8</accession>
<dbReference type="STRING" id="1291734.FD02_GL000640"/>
<feature type="transmembrane region" description="Helical" evidence="7">
    <location>
        <begin position="7"/>
        <end position="27"/>
    </location>
</feature>
<keyword evidence="5 7" id="KW-1133">Transmembrane helix</keyword>
<dbReference type="SUPFAM" id="SSF103473">
    <property type="entry name" value="MFS general substrate transporter"/>
    <property type="match status" value="1"/>
</dbReference>
<protein>
    <submittedName>
        <fullName evidence="8">Di-tripeptide transporter</fullName>
    </submittedName>
</protein>
<proteinExistence type="predicted"/>
<evidence type="ECO:0000256" key="4">
    <source>
        <dbReference type="ARBA" id="ARBA00022692"/>
    </source>
</evidence>
<evidence type="ECO:0000313" key="8">
    <source>
        <dbReference type="EMBL" id="KRK70184.1"/>
    </source>
</evidence>
<organism evidence="8 9">
    <name type="scientific">Lacticaseibacillus nasuensis JCM 17158</name>
    <dbReference type="NCBI Taxonomy" id="1291734"/>
    <lineage>
        <taxon>Bacteria</taxon>
        <taxon>Bacillati</taxon>
        <taxon>Bacillota</taxon>
        <taxon>Bacilli</taxon>
        <taxon>Lactobacillales</taxon>
        <taxon>Lactobacillaceae</taxon>
        <taxon>Lacticaseibacillus</taxon>
    </lineage>
</organism>
<dbReference type="GO" id="GO:1904680">
    <property type="term" value="F:peptide transmembrane transporter activity"/>
    <property type="evidence" value="ECO:0007669"/>
    <property type="project" value="InterPro"/>
</dbReference>
<dbReference type="GO" id="GO:0005886">
    <property type="term" value="C:plasma membrane"/>
    <property type="evidence" value="ECO:0007669"/>
    <property type="project" value="UniProtKB-SubCell"/>
</dbReference>
<evidence type="ECO:0000256" key="2">
    <source>
        <dbReference type="ARBA" id="ARBA00022448"/>
    </source>
</evidence>
<feature type="transmembrane region" description="Helical" evidence="7">
    <location>
        <begin position="312"/>
        <end position="333"/>
    </location>
</feature>
<evidence type="ECO:0000313" key="9">
    <source>
        <dbReference type="Proteomes" id="UP000051804"/>
    </source>
</evidence>
<dbReference type="InterPro" id="IPR036259">
    <property type="entry name" value="MFS_trans_sf"/>
</dbReference>
<sequence length="476" mass="49985">MTALSSAALGNGFAGYGVSSILILYLYESVAKGGLGVDKILSAQILSVYSSLGFIAGIIGSNVADRLIGTRLAYRLGMITKGLAIALLAIPHGGMPIVVISIIAQLFAAGIMGQSLNALTGALYADEPTKRDSAFALLYIMNNIGAAAPIITGTIALQFGYNIGFLLSAVVLLVTILPYLLLSQKAFGGVGLTPADPIPAARRKQVLRIGAGTLIGVGLLLGGLFAIGVLNATRLSNVIGTVSIFLPFLYLIYMAHSPKTTATDVRKLKVFITFLVANSVCMMVWNQSTGILSLYAADQVNLNLFGLTLTPASFQTVPAILAIVYGAITSLLWAKLGTRQPNSTLKFGLGTMLWGAGPLFMMIPLSLFPSTVKVSPLWLIGFYALIILGEALTSPIGYSVTTTIAPLAFATQLVTVYSLSQSVGAGLSTLAANFYTAGHEVRYFLIIGGITVIYGLVMVVLNRRIEHAIQPSEAKA</sequence>
<comment type="caution">
    <text evidence="8">The sequence shown here is derived from an EMBL/GenBank/DDBJ whole genome shotgun (WGS) entry which is preliminary data.</text>
</comment>
<feature type="transmembrane region" description="Helical" evidence="7">
    <location>
        <begin position="238"/>
        <end position="256"/>
    </location>
</feature>
<dbReference type="Gene3D" id="1.20.1250.20">
    <property type="entry name" value="MFS general substrate transporter like domains"/>
    <property type="match status" value="1"/>
</dbReference>
<keyword evidence="4 7" id="KW-0812">Transmembrane</keyword>
<feature type="transmembrane region" description="Helical" evidence="7">
    <location>
        <begin position="39"/>
        <end position="60"/>
    </location>
</feature>
<feature type="transmembrane region" description="Helical" evidence="7">
    <location>
        <begin position="413"/>
        <end position="435"/>
    </location>
</feature>
<evidence type="ECO:0000256" key="7">
    <source>
        <dbReference type="SAM" id="Phobius"/>
    </source>
</evidence>
<feature type="transmembrane region" description="Helical" evidence="7">
    <location>
        <begin position="72"/>
        <end position="91"/>
    </location>
</feature>
<gene>
    <name evidence="8" type="ORF">FD02_GL000640</name>
</gene>
<evidence type="ECO:0000256" key="5">
    <source>
        <dbReference type="ARBA" id="ARBA00022989"/>
    </source>
</evidence>
<name>A0A0R1JGH8_9LACO</name>
<keyword evidence="2" id="KW-0813">Transport</keyword>
<dbReference type="Pfam" id="PF00854">
    <property type="entry name" value="PTR2"/>
    <property type="match status" value="1"/>
</dbReference>
<feature type="transmembrane region" description="Helical" evidence="7">
    <location>
        <begin position="209"/>
        <end position="232"/>
    </location>
</feature>
<feature type="transmembrane region" description="Helical" evidence="7">
    <location>
        <begin position="377"/>
        <end position="401"/>
    </location>
</feature>
<evidence type="ECO:0000256" key="3">
    <source>
        <dbReference type="ARBA" id="ARBA00022475"/>
    </source>
</evidence>
<feature type="transmembrane region" description="Helical" evidence="7">
    <location>
        <begin position="345"/>
        <end position="365"/>
    </location>
</feature>
<dbReference type="AlphaFoldDB" id="A0A0R1JGH8"/>
<reference evidence="8 9" key="1">
    <citation type="journal article" date="2015" name="Genome Announc.">
        <title>Expanding the biotechnology potential of lactobacilli through comparative genomics of 213 strains and associated genera.</title>
        <authorList>
            <person name="Sun Z."/>
            <person name="Harris H.M."/>
            <person name="McCann A."/>
            <person name="Guo C."/>
            <person name="Argimon S."/>
            <person name="Zhang W."/>
            <person name="Yang X."/>
            <person name="Jeffery I.B."/>
            <person name="Cooney J.C."/>
            <person name="Kagawa T.F."/>
            <person name="Liu W."/>
            <person name="Song Y."/>
            <person name="Salvetti E."/>
            <person name="Wrobel A."/>
            <person name="Rasinkangas P."/>
            <person name="Parkhill J."/>
            <person name="Rea M.C."/>
            <person name="O'Sullivan O."/>
            <person name="Ritari J."/>
            <person name="Douillard F.P."/>
            <person name="Paul Ross R."/>
            <person name="Yang R."/>
            <person name="Briner A.E."/>
            <person name="Felis G.E."/>
            <person name="de Vos W.M."/>
            <person name="Barrangou R."/>
            <person name="Klaenhammer T.R."/>
            <person name="Caufield P.W."/>
            <person name="Cui Y."/>
            <person name="Zhang H."/>
            <person name="O'Toole P.W."/>
        </authorList>
    </citation>
    <scope>NUCLEOTIDE SEQUENCE [LARGE SCALE GENOMIC DNA]</scope>
    <source>
        <strain evidence="8 9">JCM 17158</strain>
    </source>
</reference>
<evidence type="ECO:0000256" key="1">
    <source>
        <dbReference type="ARBA" id="ARBA00004651"/>
    </source>
</evidence>
<dbReference type="EMBL" id="AZDJ01000033">
    <property type="protein sequence ID" value="KRK70184.1"/>
    <property type="molecule type" value="Genomic_DNA"/>
</dbReference>
<dbReference type="InterPro" id="IPR000109">
    <property type="entry name" value="POT_fam"/>
</dbReference>